<organism evidence="1 2">
    <name type="scientific">Koleobacter methoxysyntrophicus</name>
    <dbReference type="NCBI Taxonomy" id="2751313"/>
    <lineage>
        <taxon>Bacteria</taxon>
        <taxon>Bacillati</taxon>
        <taxon>Bacillota</taxon>
        <taxon>Clostridia</taxon>
        <taxon>Koleobacterales</taxon>
        <taxon>Koleobacteraceae</taxon>
        <taxon>Koleobacter</taxon>
    </lineage>
</organism>
<name>A0A8A0RPZ3_9FIRM</name>
<proteinExistence type="predicted"/>
<dbReference type="Proteomes" id="UP000662904">
    <property type="component" value="Chromosome"/>
</dbReference>
<dbReference type="AlphaFoldDB" id="A0A8A0RPZ3"/>
<gene>
    <name evidence="1" type="ORF">H0A61_02883</name>
</gene>
<dbReference type="RefSeq" id="WP_206707782.1">
    <property type="nucleotide sequence ID" value="NZ_CP059066.1"/>
</dbReference>
<dbReference type="KEGG" id="kme:H0A61_02883"/>
<keyword evidence="2" id="KW-1185">Reference proteome</keyword>
<accession>A0A8A0RPZ3</accession>
<reference evidence="1" key="1">
    <citation type="submission" date="2020-07" db="EMBL/GenBank/DDBJ databases">
        <title>Koleobacter methoxysyntrophicus gen. nov., sp. nov., a novel anaerobic bacterium isolated from deep subsurface oil field and proposal of Koleobacterales ord. nov. in the phylum Firmicutes.</title>
        <authorList>
            <person name="Sakamoto S."/>
            <person name="Tamaki H."/>
        </authorList>
    </citation>
    <scope>NUCLEOTIDE SEQUENCE</scope>
    <source>
        <strain evidence="1">NRmbB1</strain>
    </source>
</reference>
<dbReference type="EMBL" id="CP059066">
    <property type="protein sequence ID" value="QSQ10475.1"/>
    <property type="molecule type" value="Genomic_DNA"/>
</dbReference>
<evidence type="ECO:0000313" key="1">
    <source>
        <dbReference type="EMBL" id="QSQ10475.1"/>
    </source>
</evidence>
<sequence length="140" mass="15607">MSILFHHPGAYFDGKKSICSHCGIELGNALLSETPCTVRTAYYIQIDLDYDRYGDLSGCLLFIDVYNLVPHLRAAVMNEDSMECFDLEIDPDCEDELNEAMLAAVSEQGSISTSGHYSLTKPLLSRVSVLIKKGKIKRRV</sequence>
<protein>
    <submittedName>
        <fullName evidence="1">Uncharacterized protein</fullName>
    </submittedName>
</protein>
<evidence type="ECO:0000313" key="2">
    <source>
        <dbReference type="Proteomes" id="UP000662904"/>
    </source>
</evidence>